<dbReference type="Proteomes" id="UP001335183">
    <property type="component" value="Chromosome"/>
</dbReference>
<feature type="chain" id="PRO_5045427897" evidence="1">
    <location>
        <begin position="37"/>
        <end position="418"/>
    </location>
</feature>
<dbReference type="InterPro" id="IPR023614">
    <property type="entry name" value="Porin_dom_sf"/>
</dbReference>
<name>A0ABZ2D2U2_9SPHN</name>
<accession>A0ABZ2D2U2</accession>
<gene>
    <name evidence="3" type="ORF">V5F89_07705</name>
</gene>
<feature type="domain" description="Alginate export" evidence="2">
    <location>
        <begin position="140"/>
        <end position="188"/>
    </location>
</feature>
<evidence type="ECO:0000256" key="1">
    <source>
        <dbReference type="SAM" id="SignalP"/>
    </source>
</evidence>
<dbReference type="InterPro" id="IPR025388">
    <property type="entry name" value="Alginate_export_dom"/>
</dbReference>
<dbReference type="Pfam" id="PF13372">
    <property type="entry name" value="Alginate_exp"/>
    <property type="match status" value="1"/>
</dbReference>
<proteinExistence type="predicted"/>
<feature type="signal peptide" evidence="1">
    <location>
        <begin position="1"/>
        <end position="36"/>
    </location>
</feature>
<sequence>MSDYDAGSQRKTGSWRKLPAALAPVLAAAWPQMAAAAPGDTIEIGGGASLDPILAARLRHEVVDQAGAPDEARALTLRVRAGAAFKVDDFTILAEGEGTAVLVDDYNDTLPGNGVEPFPVVADPENVELNRLQVSWMRDGTGVTVGRQRIILDDARFVGNVGWRQNEQTFDAVRGQAKVGPVSLDATYANSQRTIFGADSPNAHFDGDLVLLNGGVDLAAVEAKAFAYLIDYDTRLAFSSQTYGVRVGGGIAIPAVGKLEAQASYARQSDYGSNPVAYDADYWNAQLGLSVFGFDLKAGYEELGSDGGTAAIQTPLATLHAFNGWADVFLTTPAAGLRDHYVTVGRAIGVPFLPGLKAGLTYHEFDSAFGGLDYGHEWDASLGFTLGPAALLAKYANYQADGFAVDTEKFWLQAEIGF</sequence>
<organism evidence="3 4">
    <name type="scientific">Pelagerythrobacter marensis</name>
    <dbReference type="NCBI Taxonomy" id="543877"/>
    <lineage>
        <taxon>Bacteria</taxon>
        <taxon>Pseudomonadati</taxon>
        <taxon>Pseudomonadota</taxon>
        <taxon>Alphaproteobacteria</taxon>
        <taxon>Sphingomonadales</taxon>
        <taxon>Erythrobacteraceae</taxon>
        <taxon>Pelagerythrobacter</taxon>
    </lineage>
</organism>
<reference evidence="3 4" key="1">
    <citation type="submission" date="2024-02" db="EMBL/GenBank/DDBJ databases">
        <title>The whole genome sequence of five bacterial samples isolated from Abu Dhabi Sabkha-shore region.</title>
        <authorList>
            <person name="Sudalaimuthuasari N."/>
            <person name="Sarfraz B."/>
            <person name="Tuyisabe J.D."/>
            <person name="Mugisha Ntwali L.D.M."/>
            <person name="Ali A.I.A.A."/>
            <person name="Almansoori S.Z.A."/>
            <person name="Alajami H.S.A."/>
            <person name="Almeqbaali A.A.S."/>
            <person name="Kundu B."/>
            <person name="Saeed E.E."/>
            <person name="Sukumarinath V."/>
            <person name="Mishra A.K."/>
            <person name="Hazzouri K.M."/>
            <person name="Almaskari R."/>
            <person name="Sharma A.K."/>
            <person name="Amiri K.M.A."/>
        </authorList>
    </citation>
    <scope>NUCLEOTIDE SEQUENCE [LARGE SCALE GENOMIC DNA]</scope>
    <source>
        <strain evidence="4">kcgeb_sd</strain>
    </source>
</reference>
<dbReference type="Gene3D" id="2.40.160.10">
    <property type="entry name" value="Porin"/>
    <property type="match status" value="1"/>
</dbReference>
<dbReference type="RefSeq" id="WP_338445078.1">
    <property type="nucleotide sequence ID" value="NZ_CP144918.1"/>
</dbReference>
<protein>
    <submittedName>
        <fullName evidence="3">Alginate export family protein</fullName>
    </submittedName>
</protein>
<evidence type="ECO:0000259" key="2">
    <source>
        <dbReference type="Pfam" id="PF13372"/>
    </source>
</evidence>
<evidence type="ECO:0000313" key="3">
    <source>
        <dbReference type="EMBL" id="WWA46176.1"/>
    </source>
</evidence>
<evidence type="ECO:0000313" key="4">
    <source>
        <dbReference type="Proteomes" id="UP001335183"/>
    </source>
</evidence>
<keyword evidence="4" id="KW-1185">Reference proteome</keyword>
<dbReference type="EMBL" id="CP144918">
    <property type="protein sequence ID" value="WWA46176.1"/>
    <property type="molecule type" value="Genomic_DNA"/>
</dbReference>
<keyword evidence="1" id="KW-0732">Signal</keyword>